<proteinExistence type="predicted"/>
<reference evidence="2" key="2">
    <citation type="submission" date="2015-01" db="EMBL/GenBank/DDBJ databases">
        <title>Evolutionary Origins and Diversification of the Mycorrhizal Mutualists.</title>
        <authorList>
            <consortium name="DOE Joint Genome Institute"/>
            <consortium name="Mycorrhizal Genomics Consortium"/>
            <person name="Kohler A."/>
            <person name="Kuo A."/>
            <person name="Nagy L.G."/>
            <person name="Floudas D."/>
            <person name="Copeland A."/>
            <person name="Barry K.W."/>
            <person name="Cichocki N."/>
            <person name="Veneault-Fourrey C."/>
            <person name="LaButti K."/>
            <person name="Lindquist E.A."/>
            <person name="Lipzen A."/>
            <person name="Lundell T."/>
            <person name="Morin E."/>
            <person name="Murat C."/>
            <person name="Riley R."/>
            <person name="Ohm R."/>
            <person name="Sun H."/>
            <person name="Tunlid A."/>
            <person name="Henrissat B."/>
            <person name="Grigoriev I.V."/>
            <person name="Hibbett D.S."/>
            <person name="Martin F."/>
        </authorList>
    </citation>
    <scope>NUCLEOTIDE SEQUENCE [LARGE SCALE GENOMIC DNA]</scope>
    <source>
        <strain evidence="2">ATCC 200175</strain>
    </source>
</reference>
<protein>
    <submittedName>
        <fullName evidence="1">Uncharacterized protein</fullName>
    </submittedName>
</protein>
<keyword evidence="2" id="KW-1185">Reference proteome</keyword>
<dbReference type="EMBL" id="KN820022">
    <property type="protein sequence ID" value="KIJ07092.1"/>
    <property type="molecule type" value="Genomic_DNA"/>
</dbReference>
<dbReference type="AlphaFoldDB" id="A0A0C9TGE2"/>
<evidence type="ECO:0000313" key="2">
    <source>
        <dbReference type="Proteomes" id="UP000053647"/>
    </source>
</evidence>
<reference evidence="1 2" key="1">
    <citation type="submission" date="2014-06" db="EMBL/GenBank/DDBJ databases">
        <authorList>
            <consortium name="DOE Joint Genome Institute"/>
            <person name="Kuo A."/>
            <person name="Kohler A."/>
            <person name="Nagy L.G."/>
            <person name="Floudas D."/>
            <person name="Copeland A."/>
            <person name="Barry K.W."/>
            <person name="Cichocki N."/>
            <person name="Veneault-Fourrey C."/>
            <person name="LaButti K."/>
            <person name="Lindquist E.A."/>
            <person name="Lipzen A."/>
            <person name="Lundell T."/>
            <person name="Morin E."/>
            <person name="Murat C."/>
            <person name="Sun H."/>
            <person name="Tunlid A."/>
            <person name="Henrissat B."/>
            <person name="Grigoriev I.V."/>
            <person name="Hibbett D.S."/>
            <person name="Martin F."/>
            <person name="Nordberg H.P."/>
            <person name="Cantor M.N."/>
            <person name="Hua S.X."/>
        </authorList>
    </citation>
    <scope>NUCLEOTIDE SEQUENCE [LARGE SCALE GENOMIC DNA]</scope>
    <source>
        <strain evidence="1 2">ATCC 200175</strain>
    </source>
</reference>
<name>A0A0C9TGE2_PAXIN</name>
<sequence length="393" mass="44552">MADNGEDTPAVHCIGEDITCFVPNPKGKNQHKHCPASDDERVAEILRDYHRKNITNKKTISKLLWAEHGIHMSRTTSCSLSTTVKRQLVLDQMAKDPARRQGPDLIKEGIAFDQGIHLSRDFVTSEMRHHDPGGFKLRDGHDKLTSIGFPIWGVRDKWSGKWLGLWVVPNNRLKSAVAYLYLSTIESVGGMPLQMTTDCGSETTQVFGLTNALREEFAPQYSTEALPPHRFLKSVRNIVIEHGWLRFHLQWGANAKIWWDAGEGIYNPTDPRHYELVQWLWSTFVQRELDHLRDRLNNHPTRFDAGKKLPSGVSPNVAIALVDKYGGKDCLLPVDLAVIRRLKESIGGEDLIWFVTADYARRAETAFATLGINAIVSDNIWHIFTKMLPLLYA</sequence>
<dbReference type="HOGENOM" id="CLU_039761_0_1_1"/>
<dbReference type="PANTHER" id="PTHR46177:SF1">
    <property type="entry name" value="INTEGRASE CATALYTIC DOMAIN-CONTAINING PROTEIN"/>
    <property type="match status" value="1"/>
</dbReference>
<gene>
    <name evidence="1" type="ORF">PAXINDRAFT_182558</name>
</gene>
<dbReference type="Proteomes" id="UP000053647">
    <property type="component" value="Unassembled WGS sequence"/>
</dbReference>
<accession>A0A0C9TGE2</accession>
<dbReference type="OrthoDB" id="5392716at2759"/>
<dbReference type="PANTHER" id="PTHR46177">
    <property type="entry name" value="INTEGRASE CATALYTIC DOMAIN-CONTAINING PROTEIN"/>
    <property type="match status" value="1"/>
</dbReference>
<evidence type="ECO:0000313" key="1">
    <source>
        <dbReference type="EMBL" id="KIJ07092.1"/>
    </source>
</evidence>
<organism evidence="1 2">
    <name type="scientific">Paxillus involutus ATCC 200175</name>
    <dbReference type="NCBI Taxonomy" id="664439"/>
    <lineage>
        <taxon>Eukaryota</taxon>
        <taxon>Fungi</taxon>
        <taxon>Dikarya</taxon>
        <taxon>Basidiomycota</taxon>
        <taxon>Agaricomycotina</taxon>
        <taxon>Agaricomycetes</taxon>
        <taxon>Agaricomycetidae</taxon>
        <taxon>Boletales</taxon>
        <taxon>Paxilineae</taxon>
        <taxon>Paxillaceae</taxon>
        <taxon>Paxillus</taxon>
    </lineage>
</organism>